<dbReference type="SUPFAM" id="SSF47323">
    <property type="entry name" value="Anticodon-binding domain of a subclass of class I aminoacyl-tRNA synthetases"/>
    <property type="match status" value="1"/>
</dbReference>
<name>J9FKP5_9ZZZZ</name>
<dbReference type="InterPro" id="IPR009080">
    <property type="entry name" value="tRNAsynth_Ia_anticodon-bd"/>
</dbReference>
<keyword evidence="4" id="KW-0648">Protein biosynthesis</keyword>
<evidence type="ECO:0000256" key="1">
    <source>
        <dbReference type="ARBA" id="ARBA00022598"/>
    </source>
</evidence>
<dbReference type="EMBL" id="AMCI01006058">
    <property type="protein sequence ID" value="EJW94998.1"/>
    <property type="molecule type" value="Genomic_DNA"/>
</dbReference>
<proteinExistence type="predicted"/>
<evidence type="ECO:0000256" key="5">
    <source>
        <dbReference type="ARBA" id="ARBA00023146"/>
    </source>
</evidence>
<gene>
    <name evidence="7" type="ORF">EVA_16894</name>
</gene>
<dbReference type="PANTHER" id="PTHR42765">
    <property type="entry name" value="SOLEUCYL-TRNA SYNTHETASE"/>
    <property type="match status" value="1"/>
</dbReference>
<dbReference type="GO" id="GO:0005829">
    <property type="term" value="C:cytosol"/>
    <property type="evidence" value="ECO:0007669"/>
    <property type="project" value="TreeGrafter"/>
</dbReference>
<dbReference type="GO" id="GO:0005524">
    <property type="term" value="F:ATP binding"/>
    <property type="evidence" value="ECO:0007669"/>
    <property type="project" value="UniProtKB-KW"/>
</dbReference>
<dbReference type="PANTHER" id="PTHR42765:SF1">
    <property type="entry name" value="ISOLEUCINE--TRNA LIGASE, MITOCHONDRIAL"/>
    <property type="match status" value="1"/>
</dbReference>
<dbReference type="Pfam" id="PF08264">
    <property type="entry name" value="Anticodon_1"/>
    <property type="match status" value="1"/>
</dbReference>
<reference evidence="7" key="1">
    <citation type="journal article" date="2012" name="PLoS ONE">
        <title>Gene sets for utilization of primary and secondary nutrition supplies in the distal gut of endangered iberian lynx.</title>
        <authorList>
            <person name="Alcaide M."/>
            <person name="Messina E."/>
            <person name="Richter M."/>
            <person name="Bargiela R."/>
            <person name="Peplies J."/>
            <person name="Huws S.A."/>
            <person name="Newbold C.J."/>
            <person name="Golyshin P.N."/>
            <person name="Simon M.A."/>
            <person name="Lopez G."/>
            <person name="Yakimov M.M."/>
            <person name="Ferrer M."/>
        </authorList>
    </citation>
    <scope>NUCLEOTIDE SEQUENCE</scope>
</reference>
<keyword evidence="5 7" id="KW-0030">Aminoacyl-tRNA synthetase</keyword>
<dbReference type="InterPro" id="IPR050081">
    <property type="entry name" value="Ile-tRNA_ligase"/>
</dbReference>
<organism evidence="7">
    <name type="scientific">gut metagenome</name>
    <dbReference type="NCBI Taxonomy" id="749906"/>
    <lineage>
        <taxon>unclassified sequences</taxon>
        <taxon>metagenomes</taxon>
        <taxon>organismal metagenomes</taxon>
    </lineage>
</organism>
<keyword evidence="3" id="KW-0067">ATP-binding</keyword>
<dbReference type="InterPro" id="IPR013155">
    <property type="entry name" value="M/V/L/I-tRNA-synth_anticd-bd"/>
</dbReference>
<feature type="non-terminal residue" evidence="7">
    <location>
        <position position="125"/>
    </location>
</feature>
<evidence type="ECO:0000259" key="6">
    <source>
        <dbReference type="Pfam" id="PF08264"/>
    </source>
</evidence>
<dbReference type="EC" id="6.1.1.-" evidence="7"/>
<evidence type="ECO:0000256" key="2">
    <source>
        <dbReference type="ARBA" id="ARBA00022741"/>
    </source>
</evidence>
<accession>J9FKP5</accession>
<evidence type="ECO:0000313" key="7">
    <source>
        <dbReference type="EMBL" id="EJW94998.1"/>
    </source>
</evidence>
<feature type="domain" description="Methionyl/Valyl/Leucyl/Isoleucyl-tRNA synthetase anticodon-binding" evidence="6">
    <location>
        <begin position="1"/>
        <end position="119"/>
    </location>
</feature>
<keyword evidence="2" id="KW-0547">Nucleotide-binding</keyword>
<dbReference type="GO" id="GO:0004822">
    <property type="term" value="F:isoleucine-tRNA ligase activity"/>
    <property type="evidence" value="ECO:0007669"/>
    <property type="project" value="TreeGrafter"/>
</dbReference>
<dbReference type="CDD" id="cd07960">
    <property type="entry name" value="Anticodon_Ia_Ile_BEm"/>
    <property type="match status" value="1"/>
</dbReference>
<evidence type="ECO:0000256" key="3">
    <source>
        <dbReference type="ARBA" id="ARBA00022840"/>
    </source>
</evidence>
<keyword evidence="1 7" id="KW-0436">Ligase</keyword>
<dbReference type="GO" id="GO:0000049">
    <property type="term" value="F:tRNA binding"/>
    <property type="evidence" value="ECO:0007669"/>
    <property type="project" value="InterPro"/>
</dbReference>
<dbReference type="InterPro" id="IPR033708">
    <property type="entry name" value="Anticodon_Ile_BEm"/>
</dbReference>
<dbReference type="AlphaFoldDB" id="J9FKP5"/>
<comment type="caution">
    <text evidence="7">The sequence shown here is derived from an EMBL/GenBank/DDBJ whole genome shotgun (WGS) entry which is preliminary data.</text>
</comment>
<evidence type="ECO:0000256" key="4">
    <source>
        <dbReference type="ARBA" id="ARBA00022917"/>
    </source>
</evidence>
<sequence length="125" mass="14459">MSSFYLDILKDRLYAYKADSKERRSAQTAMYEILMDLVVMLAPVLSFTMEEVWQFMKKPANAPESVQMVSWPEIKEEYIDEALEAKWDNFIGIRSEITKVLEVARRNKVIGHSLDANVVLHAEGE</sequence>
<dbReference type="GO" id="GO:0006428">
    <property type="term" value="P:isoleucyl-tRNA aminoacylation"/>
    <property type="evidence" value="ECO:0007669"/>
    <property type="project" value="TreeGrafter"/>
</dbReference>
<dbReference type="Gene3D" id="1.10.730.20">
    <property type="match status" value="1"/>
</dbReference>
<protein>
    <submittedName>
        <fullName evidence="7">Isoleucyl-tRNA synthetase</fullName>
        <ecNumber evidence="7">6.1.1.-</ecNumber>
    </submittedName>
</protein>